<dbReference type="GO" id="GO:0005634">
    <property type="term" value="C:nucleus"/>
    <property type="evidence" value="ECO:0007669"/>
    <property type="project" value="UniProtKB-SubCell"/>
</dbReference>
<keyword evidence="7" id="KW-0540">Nuclease</keyword>
<protein>
    <recommendedName>
        <fullName evidence="5">Putative nuclease HARBI1</fullName>
    </recommendedName>
    <alternativeName>
        <fullName evidence="11">Harbinger transposase-derived nuclease</fullName>
    </alternativeName>
</protein>
<feature type="compositionally biased region" description="Basic and acidic residues" evidence="13">
    <location>
        <begin position="20"/>
        <end position="30"/>
    </location>
</feature>
<feature type="compositionally biased region" description="Polar residues" evidence="13">
    <location>
        <begin position="1"/>
        <end position="10"/>
    </location>
</feature>
<comment type="function">
    <text evidence="12">Transposase-derived protein that may have nuclease activity. Does not have transposase activity.</text>
</comment>
<evidence type="ECO:0000256" key="9">
    <source>
        <dbReference type="ARBA" id="ARBA00022801"/>
    </source>
</evidence>
<evidence type="ECO:0000256" key="11">
    <source>
        <dbReference type="ARBA" id="ARBA00030126"/>
    </source>
</evidence>
<dbReference type="InterPro" id="IPR027806">
    <property type="entry name" value="HARBI1_dom"/>
</dbReference>
<dbReference type="GO" id="GO:0004518">
    <property type="term" value="F:nuclease activity"/>
    <property type="evidence" value="ECO:0007669"/>
    <property type="project" value="UniProtKB-KW"/>
</dbReference>
<dbReference type="Proteomes" id="UP001249851">
    <property type="component" value="Unassembled WGS sequence"/>
</dbReference>
<keyword evidence="16" id="KW-1185">Reference proteome</keyword>
<reference evidence="15" key="2">
    <citation type="journal article" date="2023" name="Science">
        <title>Genomic signatures of disease resistance in endangered staghorn corals.</title>
        <authorList>
            <person name="Vollmer S.V."/>
            <person name="Selwyn J.D."/>
            <person name="Despard B.A."/>
            <person name="Roesel C.L."/>
        </authorList>
    </citation>
    <scope>NUCLEOTIDE SEQUENCE</scope>
    <source>
        <strain evidence="15">K2</strain>
    </source>
</reference>
<dbReference type="GO" id="GO:0046872">
    <property type="term" value="F:metal ion binding"/>
    <property type="evidence" value="ECO:0007669"/>
    <property type="project" value="UniProtKB-KW"/>
</dbReference>
<evidence type="ECO:0000256" key="13">
    <source>
        <dbReference type="SAM" id="MobiDB-lite"/>
    </source>
</evidence>
<dbReference type="PANTHER" id="PTHR22930">
    <property type="match status" value="1"/>
</dbReference>
<sequence>MSATTNSSSHHSFHLGDQIPSKEGEKRDPGNEVDFAQSTTDPIQKARDYSRELEDPLNHYSEEEFRSRYRFGREGINFILELLSQEIAPSTKRSHSLSATEQVLVTLRFLASGSFLEVIGDTFLSNDKSTVSRGVRRETLALASKVNDFVTFTTTPNERDEIKHGLCRVGGFPSATGCIDGTHVRIKAPSQNEPDFINRKGFHSVNVQAICDHEGSFTNVVARWPGSTHDSHTFRTSAVCRLLEGQCGLEFGVLLGDSGYACTPFLMTPYPQPQTRSEEQYNRAHKTTRCIIERSFGLLKRRSEWPQTGCASSLWHALFAQHGIHLREPEVDDGVVGDEEYDLHEEYRGPDNGNAVRRHITDTFF</sequence>
<keyword evidence="10" id="KW-0539">Nucleus</keyword>
<evidence type="ECO:0000256" key="1">
    <source>
        <dbReference type="ARBA" id="ARBA00001968"/>
    </source>
</evidence>
<dbReference type="PRINTS" id="PR02086">
    <property type="entry name" value="PUTNUCHARBI1"/>
</dbReference>
<dbReference type="InterPro" id="IPR045249">
    <property type="entry name" value="HARBI1-like"/>
</dbReference>
<feature type="compositionally biased region" description="Basic and acidic residues" evidence="13">
    <location>
        <begin position="44"/>
        <end position="55"/>
    </location>
</feature>
<feature type="region of interest" description="Disordered" evidence="13">
    <location>
        <begin position="1"/>
        <end position="55"/>
    </location>
</feature>
<dbReference type="Pfam" id="PF13359">
    <property type="entry name" value="DDE_Tnp_4"/>
    <property type="match status" value="1"/>
</dbReference>
<evidence type="ECO:0000256" key="7">
    <source>
        <dbReference type="ARBA" id="ARBA00022722"/>
    </source>
</evidence>
<dbReference type="GO" id="GO:0016787">
    <property type="term" value="F:hydrolase activity"/>
    <property type="evidence" value="ECO:0007669"/>
    <property type="project" value="UniProtKB-KW"/>
</dbReference>
<comment type="similarity">
    <text evidence="4">Belongs to the HARBI1 family.</text>
</comment>
<name>A0AAD9QWX9_ACRCE</name>
<keyword evidence="8" id="KW-0479">Metal-binding</keyword>
<comment type="caution">
    <text evidence="15">The sequence shown here is derived from an EMBL/GenBank/DDBJ whole genome shotgun (WGS) entry which is preliminary data.</text>
</comment>
<reference evidence="15" key="1">
    <citation type="journal article" date="2023" name="G3 (Bethesda)">
        <title>Whole genome assembly and annotation of the endangered Caribbean coral Acropora cervicornis.</title>
        <authorList>
            <person name="Selwyn J.D."/>
            <person name="Vollmer S.V."/>
        </authorList>
    </citation>
    <scope>NUCLEOTIDE SEQUENCE</scope>
    <source>
        <strain evidence="15">K2</strain>
    </source>
</reference>
<evidence type="ECO:0000256" key="3">
    <source>
        <dbReference type="ARBA" id="ARBA00004496"/>
    </source>
</evidence>
<proteinExistence type="inferred from homology"/>
<keyword evidence="9" id="KW-0378">Hydrolase</keyword>
<evidence type="ECO:0000256" key="4">
    <source>
        <dbReference type="ARBA" id="ARBA00006958"/>
    </source>
</evidence>
<evidence type="ECO:0000256" key="2">
    <source>
        <dbReference type="ARBA" id="ARBA00004123"/>
    </source>
</evidence>
<comment type="cofactor">
    <cofactor evidence="1">
        <name>a divalent metal cation</name>
        <dbReference type="ChEBI" id="CHEBI:60240"/>
    </cofactor>
</comment>
<dbReference type="PANTHER" id="PTHR22930:SF250">
    <property type="entry name" value="NUCLEASE HARBI1-LIKE PROTEIN"/>
    <property type="match status" value="1"/>
</dbReference>
<dbReference type="InterPro" id="IPR026103">
    <property type="entry name" value="HARBI1_animal"/>
</dbReference>
<dbReference type="AlphaFoldDB" id="A0AAD9QWX9"/>
<organism evidence="15 16">
    <name type="scientific">Acropora cervicornis</name>
    <name type="common">Staghorn coral</name>
    <dbReference type="NCBI Taxonomy" id="6130"/>
    <lineage>
        <taxon>Eukaryota</taxon>
        <taxon>Metazoa</taxon>
        <taxon>Cnidaria</taxon>
        <taxon>Anthozoa</taxon>
        <taxon>Hexacorallia</taxon>
        <taxon>Scleractinia</taxon>
        <taxon>Astrocoeniina</taxon>
        <taxon>Acroporidae</taxon>
        <taxon>Acropora</taxon>
    </lineage>
</organism>
<evidence type="ECO:0000256" key="8">
    <source>
        <dbReference type="ARBA" id="ARBA00022723"/>
    </source>
</evidence>
<evidence type="ECO:0000256" key="12">
    <source>
        <dbReference type="ARBA" id="ARBA00045850"/>
    </source>
</evidence>
<evidence type="ECO:0000256" key="6">
    <source>
        <dbReference type="ARBA" id="ARBA00022490"/>
    </source>
</evidence>
<comment type="subcellular location">
    <subcellularLocation>
        <location evidence="3">Cytoplasm</location>
    </subcellularLocation>
    <subcellularLocation>
        <location evidence="2">Nucleus</location>
    </subcellularLocation>
</comment>
<evidence type="ECO:0000313" key="15">
    <source>
        <dbReference type="EMBL" id="KAK2568917.1"/>
    </source>
</evidence>
<feature type="domain" description="DDE Tnp4" evidence="14">
    <location>
        <begin position="179"/>
        <end position="302"/>
    </location>
</feature>
<evidence type="ECO:0000259" key="14">
    <source>
        <dbReference type="Pfam" id="PF13359"/>
    </source>
</evidence>
<evidence type="ECO:0000256" key="5">
    <source>
        <dbReference type="ARBA" id="ARBA00015519"/>
    </source>
</evidence>
<accession>A0AAD9QWX9</accession>
<evidence type="ECO:0000256" key="10">
    <source>
        <dbReference type="ARBA" id="ARBA00023242"/>
    </source>
</evidence>
<dbReference type="GO" id="GO:0005737">
    <property type="term" value="C:cytoplasm"/>
    <property type="evidence" value="ECO:0007669"/>
    <property type="project" value="UniProtKB-SubCell"/>
</dbReference>
<gene>
    <name evidence="15" type="ORF">P5673_006985</name>
</gene>
<dbReference type="EMBL" id="JARQWQ010000011">
    <property type="protein sequence ID" value="KAK2568917.1"/>
    <property type="molecule type" value="Genomic_DNA"/>
</dbReference>
<keyword evidence="6" id="KW-0963">Cytoplasm</keyword>
<evidence type="ECO:0000313" key="16">
    <source>
        <dbReference type="Proteomes" id="UP001249851"/>
    </source>
</evidence>